<dbReference type="Proteomes" id="UP000271241">
    <property type="component" value="Unassembled WGS sequence"/>
</dbReference>
<feature type="domain" description="Acetyl-coenzyme A carboxylase carboxyl transferase subunit beta" evidence="1">
    <location>
        <begin position="4"/>
        <end position="62"/>
    </location>
</feature>
<dbReference type="InterPro" id="IPR029045">
    <property type="entry name" value="ClpP/crotonase-like_dom_sf"/>
</dbReference>
<proteinExistence type="predicted"/>
<dbReference type="InterPro" id="IPR051047">
    <property type="entry name" value="AccD/PCCB"/>
</dbReference>
<dbReference type="OrthoDB" id="439921at2759"/>
<dbReference type="InterPro" id="IPR034733">
    <property type="entry name" value="AcCoA_carboxyl_beta"/>
</dbReference>
<dbReference type="GO" id="GO:0004658">
    <property type="term" value="F:propionyl-CoA carboxylase activity"/>
    <property type="evidence" value="ECO:0007669"/>
    <property type="project" value="TreeGrafter"/>
</dbReference>
<dbReference type="Gene3D" id="3.90.226.10">
    <property type="entry name" value="2-enoyl-CoA Hydratase, Chain A, domain 1"/>
    <property type="match status" value="1"/>
</dbReference>
<dbReference type="Pfam" id="PF01039">
    <property type="entry name" value="Carboxyl_trans"/>
    <property type="match status" value="1"/>
</dbReference>
<keyword evidence="3" id="KW-1185">Reference proteome</keyword>
<sequence>MGAKAEAEKEYIRKFANPLPAAQRGFLDDVIQPSITRSRIIEDLRVLRNKRQSNPAKKHGNIPL</sequence>
<dbReference type="STRING" id="78915.A0A4P9XRK3"/>
<organism evidence="2 3">
    <name type="scientific">Thamnocephalis sphaerospora</name>
    <dbReference type="NCBI Taxonomy" id="78915"/>
    <lineage>
        <taxon>Eukaryota</taxon>
        <taxon>Fungi</taxon>
        <taxon>Fungi incertae sedis</taxon>
        <taxon>Zoopagomycota</taxon>
        <taxon>Zoopagomycotina</taxon>
        <taxon>Zoopagomycetes</taxon>
        <taxon>Zoopagales</taxon>
        <taxon>Sigmoideomycetaceae</taxon>
        <taxon>Thamnocephalis</taxon>
    </lineage>
</organism>
<accession>A0A4P9XRK3</accession>
<dbReference type="AlphaFoldDB" id="A0A4P9XRK3"/>
<name>A0A4P9XRK3_9FUNG</name>
<gene>
    <name evidence="2" type="ORF">THASP1DRAFT_29487</name>
</gene>
<evidence type="ECO:0000313" key="3">
    <source>
        <dbReference type="Proteomes" id="UP000271241"/>
    </source>
</evidence>
<dbReference type="PANTHER" id="PTHR43842:SF2">
    <property type="entry name" value="PROPIONYL-COA CARBOXYLASE BETA CHAIN, MITOCHONDRIAL"/>
    <property type="match status" value="1"/>
</dbReference>
<dbReference type="SUPFAM" id="SSF52096">
    <property type="entry name" value="ClpP/crotonase"/>
    <property type="match status" value="1"/>
</dbReference>
<dbReference type="GO" id="GO:0005739">
    <property type="term" value="C:mitochondrion"/>
    <property type="evidence" value="ECO:0007669"/>
    <property type="project" value="TreeGrafter"/>
</dbReference>
<dbReference type="EMBL" id="KZ992575">
    <property type="protein sequence ID" value="RKP08727.1"/>
    <property type="molecule type" value="Genomic_DNA"/>
</dbReference>
<evidence type="ECO:0000313" key="2">
    <source>
        <dbReference type="EMBL" id="RKP08727.1"/>
    </source>
</evidence>
<dbReference type="PANTHER" id="PTHR43842">
    <property type="entry name" value="PROPIONYL-COA CARBOXYLASE BETA CHAIN"/>
    <property type="match status" value="1"/>
</dbReference>
<reference evidence="3" key="1">
    <citation type="journal article" date="2018" name="Nat. Microbiol.">
        <title>Leveraging single-cell genomics to expand the fungal tree of life.</title>
        <authorList>
            <person name="Ahrendt S.R."/>
            <person name="Quandt C.A."/>
            <person name="Ciobanu D."/>
            <person name="Clum A."/>
            <person name="Salamov A."/>
            <person name="Andreopoulos B."/>
            <person name="Cheng J.F."/>
            <person name="Woyke T."/>
            <person name="Pelin A."/>
            <person name="Henrissat B."/>
            <person name="Reynolds N.K."/>
            <person name="Benny G.L."/>
            <person name="Smith M.E."/>
            <person name="James T.Y."/>
            <person name="Grigoriev I.V."/>
        </authorList>
    </citation>
    <scope>NUCLEOTIDE SEQUENCE [LARGE SCALE GENOMIC DNA]</scope>
    <source>
        <strain evidence="3">RSA 1356</strain>
    </source>
</reference>
<evidence type="ECO:0000259" key="1">
    <source>
        <dbReference type="Pfam" id="PF01039"/>
    </source>
</evidence>
<protein>
    <recommendedName>
        <fullName evidence="1">Acetyl-coenzyme A carboxylase carboxyl transferase subunit beta domain-containing protein</fullName>
    </recommendedName>
</protein>